<dbReference type="PANTHER" id="PTHR30046:SF0">
    <property type="entry name" value="FLAGELLAR M-RING PROTEIN"/>
    <property type="match status" value="1"/>
</dbReference>
<dbReference type="GO" id="GO:0003774">
    <property type="term" value="F:cytoskeletal motor activity"/>
    <property type="evidence" value="ECO:0007669"/>
    <property type="project" value="InterPro"/>
</dbReference>
<comment type="caution">
    <text evidence="13">The sequence shown here is derived from an EMBL/GenBank/DDBJ whole genome shotgun (WGS) entry which is preliminary data.</text>
</comment>
<gene>
    <name evidence="13" type="primary">fliF</name>
    <name evidence="13" type="ORF">KTH89_22455</name>
</gene>
<evidence type="ECO:0000313" key="14">
    <source>
        <dbReference type="Proteomes" id="UP000712157"/>
    </source>
</evidence>
<dbReference type="InterPro" id="IPR043427">
    <property type="entry name" value="YscJ/FliF"/>
</dbReference>
<evidence type="ECO:0000256" key="5">
    <source>
        <dbReference type="ARBA" id="ARBA00022692"/>
    </source>
</evidence>
<dbReference type="GO" id="GO:0009431">
    <property type="term" value="C:bacterial-type flagellum basal body, MS ring"/>
    <property type="evidence" value="ECO:0007669"/>
    <property type="project" value="InterPro"/>
</dbReference>
<dbReference type="Pfam" id="PF01514">
    <property type="entry name" value="YscJ_FliF"/>
    <property type="match status" value="1"/>
</dbReference>
<keyword evidence="14" id="KW-1185">Reference proteome</keyword>
<organism evidence="13 14">
    <name type="scientific">Diplocloster agilis</name>
    <dbReference type="NCBI Taxonomy" id="2850323"/>
    <lineage>
        <taxon>Bacteria</taxon>
        <taxon>Bacillati</taxon>
        <taxon>Bacillota</taxon>
        <taxon>Clostridia</taxon>
        <taxon>Lachnospirales</taxon>
        <taxon>Lachnospiraceae</taxon>
        <taxon>Diplocloster</taxon>
    </lineage>
</organism>
<dbReference type="RefSeq" id="WP_158345363.1">
    <property type="nucleotide sequence ID" value="NZ_JAHQCW010000055.1"/>
</dbReference>
<dbReference type="Gene3D" id="3.30.300.30">
    <property type="match status" value="1"/>
</dbReference>
<dbReference type="AlphaFoldDB" id="A0A949K1N9"/>
<dbReference type="Pfam" id="PF08345">
    <property type="entry name" value="YscJ_FliF_C"/>
    <property type="match status" value="1"/>
</dbReference>
<keyword evidence="5 10" id="KW-0812">Transmembrane</keyword>
<evidence type="ECO:0000256" key="3">
    <source>
        <dbReference type="ARBA" id="ARBA00007971"/>
    </source>
</evidence>
<feature type="region of interest" description="Disordered" evidence="9">
    <location>
        <begin position="303"/>
        <end position="340"/>
    </location>
</feature>
<dbReference type="PANTHER" id="PTHR30046">
    <property type="entry name" value="FLAGELLAR M-RING PROTEIN"/>
    <property type="match status" value="1"/>
</dbReference>
<proteinExistence type="inferred from homology"/>
<feature type="transmembrane region" description="Helical" evidence="10">
    <location>
        <begin position="27"/>
        <end position="48"/>
    </location>
</feature>
<evidence type="ECO:0000313" key="13">
    <source>
        <dbReference type="EMBL" id="MBU9739298.1"/>
    </source>
</evidence>
<evidence type="ECO:0000256" key="2">
    <source>
        <dbReference type="ARBA" id="ARBA00004651"/>
    </source>
</evidence>
<comment type="similarity">
    <text evidence="3">Belongs to the FliF family.</text>
</comment>
<feature type="domain" description="Flagellar M-ring C-terminal" evidence="12">
    <location>
        <begin position="264"/>
        <end position="399"/>
    </location>
</feature>
<dbReference type="GO" id="GO:0071973">
    <property type="term" value="P:bacterial-type flagellum-dependent cell motility"/>
    <property type="evidence" value="ECO:0007669"/>
    <property type="project" value="InterPro"/>
</dbReference>
<reference evidence="13" key="1">
    <citation type="submission" date="2021-06" db="EMBL/GenBank/DDBJ databases">
        <title>Description of novel taxa of the family Lachnospiraceae.</title>
        <authorList>
            <person name="Chaplin A.V."/>
            <person name="Sokolova S.R."/>
            <person name="Pikina A.P."/>
            <person name="Korzhanova M."/>
            <person name="Belova V."/>
            <person name="Korostin D."/>
            <person name="Efimov B.A."/>
        </authorList>
    </citation>
    <scope>NUCLEOTIDE SEQUENCE</scope>
    <source>
        <strain evidence="13">ASD5720</strain>
    </source>
</reference>
<dbReference type="EMBL" id="JAHQCW010000055">
    <property type="protein sequence ID" value="MBU9739298.1"/>
    <property type="molecule type" value="Genomic_DNA"/>
</dbReference>
<evidence type="ECO:0000256" key="7">
    <source>
        <dbReference type="ARBA" id="ARBA00023136"/>
    </source>
</evidence>
<feature type="transmembrane region" description="Helical" evidence="10">
    <location>
        <begin position="432"/>
        <end position="454"/>
    </location>
</feature>
<dbReference type="Proteomes" id="UP000712157">
    <property type="component" value="Unassembled WGS sequence"/>
</dbReference>
<keyword evidence="13" id="KW-0966">Cell projection</keyword>
<comment type="subcellular location">
    <subcellularLocation>
        <location evidence="1">Bacterial flagellum basal body</location>
    </subcellularLocation>
    <subcellularLocation>
        <location evidence="2">Cell membrane</location>
        <topology evidence="2">Multi-pass membrane protein</topology>
    </subcellularLocation>
</comment>
<name>A0A949K1N9_9FIRM</name>
<evidence type="ECO:0000256" key="10">
    <source>
        <dbReference type="SAM" id="Phobius"/>
    </source>
</evidence>
<keyword evidence="8" id="KW-0975">Bacterial flagellum</keyword>
<evidence type="ECO:0000256" key="9">
    <source>
        <dbReference type="SAM" id="MobiDB-lite"/>
    </source>
</evidence>
<keyword evidence="13" id="KW-0969">Cilium</keyword>
<dbReference type="NCBIfam" id="TIGR00206">
    <property type="entry name" value="fliF"/>
    <property type="match status" value="1"/>
</dbReference>
<feature type="domain" description="Flagellar M-ring N-terminal" evidence="11">
    <location>
        <begin position="50"/>
        <end position="219"/>
    </location>
</feature>
<protein>
    <submittedName>
        <fullName evidence="13">Flagellar M-ring protein FliF</fullName>
    </submittedName>
</protein>
<dbReference type="InterPro" id="IPR013556">
    <property type="entry name" value="Flag_M-ring_C"/>
</dbReference>
<dbReference type="InterPro" id="IPR006182">
    <property type="entry name" value="FliF_N_dom"/>
</dbReference>
<evidence type="ECO:0000256" key="8">
    <source>
        <dbReference type="ARBA" id="ARBA00023143"/>
    </source>
</evidence>
<dbReference type="PRINTS" id="PR01009">
    <property type="entry name" value="FLGMRINGFLIF"/>
</dbReference>
<accession>A0A949K1N9</accession>
<keyword evidence="6 10" id="KW-1133">Transmembrane helix</keyword>
<dbReference type="InterPro" id="IPR000067">
    <property type="entry name" value="FlgMring_FliF"/>
</dbReference>
<keyword evidence="7 10" id="KW-0472">Membrane</keyword>
<keyword evidence="13" id="KW-0282">Flagellum</keyword>
<dbReference type="GO" id="GO:0005886">
    <property type="term" value="C:plasma membrane"/>
    <property type="evidence" value="ECO:0007669"/>
    <property type="project" value="UniProtKB-SubCell"/>
</dbReference>
<evidence type="ECO:0000259" key="11">
    <source>
        <dbReference type="Pfam" id="PF01514"/>
    </source>
</evidence>
<sequence length="532" mass="58152">MSGKDKIREKIKGSSVIEYINAGNKKWLIGGLAAVVVIALAVTIWLNVGKEKYEVLFPGASKEENAEMYTVLQARDIKTQRNADGEVMVPEKEAGDIMLDMSALGYPKTALPFNIFSDNTGFTTTEFEKKQYLLLNLQDRLERTLKDMSGVKNAIVTLNVPDESSYVWEEQSSDSTGSVSLTFMPSFELSSDKVTAIKKLVSNSVPRLLPENVTVVNAETMQELLSDDLGTSTYGLNRLDFESKVEEKLENKIKNVLTLGYASSQIRVSATVVIDYDKMITEDLQYQPQENGQGVVDNFEERRTTNGTGNQAGGVAGEENNTDIPTYGAETEGGNNQNTGDYYRNVDYLASYIKRQIEKDNVELKKATVAITVNDNNLTAAKKQQIIDSASKAANIAPEDIVVSSFQQAAGTTPLQADNSGAGTASLLEKGLFYVIIGAAVVLALTVLIIVLMARRRRKHAREDEELFGAIEDEIVPDQGMREAAAGDAVIPNPAEAVSKEQTPVSRVKTFAKANPEIIASMISSWLKEGEQ</sequence>
<keyword evidence="4" id="KW-1003">Cell membrane</keyword>
<dbReference type="InterPro" id="IPR045851">
    <property type="entry name" value="AMP-bd_C_sf"/>
</dbReference>
<evidence type="ECO:0000256" key="4">
    <source>
        <dbReference type="ARBA" id="ARBA00022475"/>
    </source>
</evidence>
<evidence type="ECO:0000259" key="12">
    <source>
        <dbReference type="Pfam" id="PF08345"/>
    </source>
</evidence>
<evidence type="ECO:0000256" key="1">
    <source>
        <dbReference type="ARBA" id="ARBA00004117"/>
    </source>
</evidence>
<evidence type="ECO:0000256" key="6">
    <source>
        <dbReference type="ARBA" id="ARBA00022989"/>
    </source>
</evidence>